<dbReference type="InterPro" id="IPR044855">
    <property type="entry name" value="CoA-Trfase_III_dom3_sf"/>
</dbReference>
<protein>
    <submittedName>
        <fullName evidence="3">CaiB/BaiF CoA transferase family protein</fullName>
    </submittedName>
</protein>
<gene>
    <name evidence="3" type="ORF">ACFQE5_12500</name>
</gene>
<evidence type="ECO:0000313" key="4">
    <source>
        <dbReference type="Proteomes" id="UP001596302"/>
    </source>
</evidence>
<dbReference type="InterPro" id="IPR050509">
    <property type="entry name" value="CoA-transferase_III"/>
</dbReference>
<name>A0ABW1J3K9_9PSEU</name>
<dbReference type="Gene3D" id="3.30.1540.10">
    <property type="entry name" value="formyl-coa transferase, domain 3"/>
    <property type="match status" value="1"/>
</dbReference>
<dbReference type="EMBL" id="JBHSQW010000025">
    <property type="protein sequence ID" value="MFC5995032.1"/>
    <property type="molecule type" value="Genomic_DNA"/>
</dbReference>
<keyword evidence="4" id="KW-1185">Reference proteome</keyword>
<dbReference type="Pfam" id="PF02515">
    <property type="entry name" value="CoA_transf_3"/>
    <property type="match status" value="1"/>
</dbReference>
<proteinExistence type="inferred from homology"/>
<sequence>MPDDESTSPALHGIRVLELGTLIAGPFCGRLLADHGADVIKIEAPDRPDPLRDWGQAELDGRHFFWTVHARNKRCITLDLRRPRGRELFLDLVDHADVLVESFRPGTLERWGLGYDMLSERNPRIVLARVSGYGQTGPYSRRPGYASVAEAVSGMRHLNGFPGGPPPRAALSIGDSLAGMFAAQGVLTALYARDRDGGPHAGRGQVVDVSLTESCLALLESTIPDYSVTGLVRGPGGTRLDGLAPSNLYRCADGRWLIIAANQDTVFARLCAAMERPELVTDPRFATHTARGRHQDEIDAIVAEWAGRFDAGTVTCLLEEAGVVVGPVNTVADVVRDPQFQAREMLLVHHDEGIGKDVLGPGVIPKLGRTPGTVRWAGPPEPGTHNAEVYGELLGLTDEQLVALTTDRVV</sequence>
<reference evidence="4" key="1">
    <citation type="journal article" date="2019" name="Int. J. Syst. Evol. Microbiol.">
        <title>The Global Catalogue of Microorganisms (GCM) 10K type strain sequencing project: providing services to taxonomists for standard genome sequencing and annotation.</title>
        <authorList>
            <consortium name="The Broad Institute Genomics Platform"/>
            <consortium name="The Broad Institute Genome Sequencing Center for Infectious Disease"/>
            <person name="Wu L."/>
            <person name="Ma J."/>
        </authorList>
    </citation>
    <scope>NUCLEOTIDE SEQUENCE [LARGE SCALE GENOMIC DNA]</scope>
    <source>
        <strain evidence="4">CCM 8391</strain>
    </source>
</reference>
<comment type="caution">
    <text evidence="3">The sequence shown here is derived from an EMBL/GenBank/DDBJ whole genome shotgun (WGS) entry which is preliminary data.</text>
</comment>
<dbReference type="RefSeq" id="WP_379585044.1">
    <property type="nucleotide sequence ID" value="NZ_JBHSQW010000025.1"/>
</dbReference>
<dbReference type="Proteomes" id="UP001596302">
    <property type="component" value="Unassembled WGS sequence"/>
</dbReference>
<dbReference type="PANTHER" id="PTHR48228">
    <property type="entry name" value="SUCCINYL-COA--D-CITRAMALATE COA-TRANSFERASE"/>
    <property type="match status" value="1"/>
</dbReference>
<dbReference type="GO" id="GO:0016740">
    <property type="term" value="F:transferase activity"/>
    <property type="evidence" value="ECO:0007669"/>
    <property type="project" value="UniProtKB-KW"/>
</dbReference>
<keyword evidence="2 3" id="KW-0808">Transferase</keyword>
<organism evidence="3 4">
    <name type="scientific">Pseudonocardia hispaniensis</name>
    <dbReference type="NCBI Taxonomy" id="904933"/>
    <lineage>
        <taxon>Bacteria</taxon>
        <taxon>Bacillati</taxon>
        <taxon>Actinomycetota</taxon>
        <taxon>Actinomycetes</taxon>
        <taxon>Pseudonocardiales</taxon>
        <taxon>Pseudonocardiaceae</taxon>
        <taxon>Pseudonocardia</taxon>
    </lineage>
</organism>
<evidence type="ECO:0000256" key="2">
    <source>
        <dbReference type="ARBA" id="ARBA00022679"/>
    </source>
</evidence>
<accession>A0ABW1J3K9</accession>
<dbReference type="Gene3D" id="3.40.50.10540">
    <property type="entry name" value="Crotonobetainyl-coa:carnitine coa-transferase, domain 1"/>
    <property type="match status" value="1"/>
</dbReference>
<dbReference type="PANTHER" id="PTHR48228:SF6">
    <property type="entry name" value="L-CARNITINE COA-TRANSFERASE"/>
    <property type="match status" value="1"/>
</dbReference>
<dbReference type="InterPro" id="IPR023606">
    <property type="entry name" value="CoA-Trfase_III_dom_1_sf"/>
</dbReference>
<evidence type="ECO:0000313" key="3">
    <source>
        <dbReference type="EMBL" id="MFC5995032.1"/>
    </source>
</evidence>
<evidence type="ECO:0000256" key="1">
    <source>
        <dbReference type="ARBA" id="ARBA00008383"/>
    </source>
</evidence>
<comment type="similarity">
    <text evidence="1">Belongs to the CoA-transferase III family.</text>
</comment>
<dbReference type="SUPFAM" id="SSF89796">
    <property type="entry name" value="CoA-transferase family III (CaiB/BaiF)"/>
    <property type="match status" value="1"/>
</dbReference>
<dbReference type="InterPro" id="IPR003673">
    <property type="entry name" value="CoA-Trfase_fam_III"/>
</dbReference>